<proteinExistence type="predicted"/>
<organism evidence="1 2">
    <name type="scientific">Desmophyllum pertusum</name>
    <dbReference type="NCBI Taxonomy" id="174260"/>
    <lineage>
        <taxon>Eukaryota</taxon>
        <taxon>Metazoa</taxon>
        <taxon>Cnidaria</taxon>
        <taxon>Anthozoa</taxon>
        <taxon>Hexacorallia</taxon>
        <taxon>Scleractinia</taxon>
        <taxon>Caryophylliina</taxon>
        <taxon>Caryophylliidae</taxon>
        <taxon>Desmophyllum</taxon>
    </lineage>
</organism>
<accession>A0A9W9YIU5</accession>
<sequence>MVSNFAREAEDLAIPAREFASLQSAVARQAGQRSPHFELFCPPFWIFVKDFQKVEQNERRFMEEFACTLDEAADATNGRPSHGRAAWFERMASTLERSNYRWQA</sequence>
<reference evidence="1" key="1">
    <citation type="submission" date="2023-01" db="EMBL/GenBank/DDBJ databases">
        <title>Genome assembly of the deep-sea coral Lophelia pertusa.</title>
        <authorList>
            <person name="Herrera S."/>
            <person name="Cordes E."/>
        </authorList>
    </citation>
    <scope>NUCLEOTIDE SEQUENCE</scope>
    <source>
        <strain evidence="1">USNM1676648</strain>
        <tissue evidence="1">Polyp</tissue>
    </source>
</reference>
<evidence type="ECO:0000313" key="2">
    <source>
        <dbReference type="Proteomes" id="UP001163046"/>
    </source>
</evidence>
<protein>
    <submittedName>
        <fullName evidence="1">Uncharacterized protein</fullName>
    </submittedName>
</protein>
<evidence type="ECO:0000313" key="1">
    <source>
        <dbReference type="EMBL" id="KAJ7352778.1"/>
    </source>
</evidence>
<name>A0A9W9YIU5_9CNID</name>
<dbReference type="Proteomes" id="UP001163046">
    <property type="component" value="Unassembled WGS sequence"/>
</dbReference>
<comment type="caution">
    <text evidence="1">The sequence shown here is derived from an EMBL/GenBank/DDBJ whole genome shotgun (WGS) entry which is preliminary data.</text>
</comment>
<keyword evidence="2" id="KW-1185">Reference proteome</keyword>
<dbReference type="AlphaFoldDB" id="A0A9W9YIU5"/>
<dbReference type="EMBL" id="MU827347">
    <property type="protein sequence ID" value="KAJ7352778.1"/>
    <property type="molecule type" value="Genomic_DNA"/>
</dbReference>
<gene>
    <name evidence="1" type="ORF">OS493_033839</name>
</gene>